<evidence type="ECO:0000313" key="3">
    <source>
        <dbReference type="EnsemblMetazoa" id="AFAF002116-PA"/>
    </source>
</evidence>
<dbReference type="PANTHER" id="PTHR14324:SF3">
    <property type="entry name" value="CONDENSIN-2 COMPLEX SUBUNIT H2"/>
    <property type="match status" value="1"/>
</dbReference>
<feature type="region of interest" description="Disordered" evidence="1">
    <location>
        <begin position="1"/>
        <end position="70"/>
    </location>
</feature>
<dbReference type="STRING" id="69004.A0A182Q333"/>
<dbReference type="GO" id="GO:0000796">
    <property type="term" value="C:condensin complex"/>
    <property type="evidence" value="ECO:0007669"/>
    <property type="project" value="TreeGrafter"/>
</dbReference>
<dbReference type="AlphaFoldDB" id="A0A182Q333"/>
<name>A0A182Q333_9DIPT</name>
<feature type="compositionally biased region" description="Polar residues" evidence="1">
    <location>
        <begin position="20"/>
        <end position="29"/>
    </location>
</feature>
<feature type="region of interest" description="Disordered" evidence="1">
    <location>
        <begin position="429"/>
        <end position="511"/>
    </location>
</feature>
<dbReference type="Proteomes" id="UP000075886">
    <property type="component" value="Unassembled WGS sequence"/>
</dbReference>
<feature type="compositionally biased region" description="Polar residues" evidence="1">
    <location>
        <begin position="1049"/>
        <end position="1070"/>
    </location>
</feature>
<feature type="compositionally biased region" description="Polar residues" evidence="1">
    <location>
        <begin position="37"/>
        <end position="49"/>
    </location>
</feature>
<evidence type="ECO:0000313" key="4">
    <source>
        <dbReference type="Proteomes" id="UP000075886"/>
    </source>
</evidence>
<reference evidence="3" key="2">
    <citation type="submission" date="2020-05" db="UniProtKB">
        <authorList>
            <consortium name="EnsemblMetazoa"/>
        </authorList>
    </citation>
    <scope>IDENTIFICATION</scope>
    <source>
        <strain evidence="3">FAR1</strain>
    </source>
</reference>
<feature type="compositionally biased region" description="Acidic residues" evidence="1">
    <location>
        <begin position="646"/>
        <end position="660"/>
    </location>
</feature>
<sequence>MAHIMKRNNSINPERRQSQDDTGNAFNELSSDDEPIPSTSYASNNSINGPPTKLIRCSDGRSFADTSTPGSVMRDEDIANLLMKVADKKEECWHFDLQRYLHLYSVSRFRDVNFQKAAMILVSATQIYGRKVDYLSDIVMHMTENQHERERKAMAEKKAAENGGDGAATEVDGADGKIAGRKRVGKFNPQSLSDCFGDLEFTCNDKKLHKLETLIKPVPQVNVDSRTKVHRMQDLCRELRTNVTRQRRQEILNRLRDDACIAPIMSSNGAPRKNQILDLESGDTIGTRYDYQIHLNYIDGQTGSLLAEHDLKRFFQRCDVIDFLSEQHETEQKRCTRLGMPAPTDLLAARERELKLYMPPEYLRNRYRITLNNTVDFDNAVLQARITNYSSDPILSLMDHTACRNGTQILDSVHSVKEKPDIAICSPLSASGCPSMANENTEANETSIEQQDSGFCNDTSIPEEDGDGPSFNGVLSSSRTDGNSTVQETSVTSLDTSGEEKPPLESTLDDKSLVAEMQTAAEKSTADIKRLSVDEGIGVDRESPTRSIASPLPNASVQKTPVLFTGGTVFPRPAVLRPVKLILNFLGIPEELARKHMQFALPMEYRKMKGEFVRRQAETRNKNCKIKLFNLKSDPSDESPRPSTPDQEDFYGFQDEEPENDMSHSGSTKRSKNNSTSAKSPSPGRQKRSPSPEFYFRGYDEKEIIATRKAAELLLNKPCQTKQPESPKLRGTGGKSQPVTPTRTLSCDSGISDTVDRSGTKVSCTDRPETVSEDADELTDCELAEPEMTVVEAPLNGRQPLQEHTDASNERIQQSMKEAKERFDKVSQWHRKLKPILVESEKRNHFDIHAYGTTIIDTFKPNVPFGAESITFAKVLENKPPYSTARFFLSMLMLANTNNIHIANRNENPLQLSTTDEIELRLLSRKRHHQELEAFGDVLPVNGSDAHTERKQQRNRTNRKRKLVFENAPTSDDEGEPQRPDPSSRLHGELGSIDDGSSFFDGLQGMHADLTSGDAQRKRAAFRKGMRNCAYGLTDKEEQSDREPPPSAKPNSDSSQSAALTQHTQQSDTSFSPLEAMSMEEDLLTVNLLTNHVTLEPFRTATVSGTTSRDPDATCAKSVYSLAESGYESMLSGAGDI</sequence>
<feature type="compositionally biased region" description="Basic and acidic residues" evidence="1">
    <location>
        <begin position="1034"/>
        <end position="1044"/>
    </location>
</feature>
<dbReference type="GO" id="GO:0003682">
    <property type="term" value="F:chromatin binding"/>
    <property type="evidence" value="ECO:0007669"/>
    <property type="project" value="TreeGrafter"/>
</dbReference>
<dbReference type="InterPro" id="IPR031739">
    <property type="entry name" value="Ncaph2"/>
</dbReference>
<accession>A0A182Q333</accession>
<feature type="region of interest" description="Disordered" evidence="1">
    <location>
        <begin position="629"/>
        <end position="693"/>
    </location>
</feature>
<feature type="compositionally biased region" description="Polar residues" evidence="1">
    <location>
        <begin position="473"/>
        <end position="496"/>
    </location>
</feature>
<dbReference type="GO" id="GO:0010032">
    <property type="term" value="P:meiotic chromosome condensation"/>
    <property type="evidence" value="ECO:0007669"/>
    <property type="project" value="TreeGrafter"/>
</dbReference>
<feature type="region of interest" description="Disordered" evidence="1">
    <location>
        <begin position="934"/>
        <end position="1000"/>
    </location>
</feature>
<dbReference type="PANTHER" id="PTHR14324">
    <property type="entry name" value="CONDENSIN-2 COMPLEX SUBUNIT H2"/>
    <property type="match status" value="1"/>
</dbReference>
<feature type="domain" description="Condensin-2 complex subunit H2 C-terminal" evidence="2">
    <location>
        <begin position="809"/>
        <end position="932"/>
    </location>
</feature>
<evidence type="ECO:0000256" key="1">
    <source>
        <dbReference type="SAM" id="MobiDB-lite"/>
    </source>
</evidence>
<dbReference type="GO" id="GO:0051306">
    <property type="term" value="P:mitotic sister chromatid separation"/>
    <property type="evidence" value="ECO:0007669"/>
    <property type="project" value="TreeGrafter"/>
</dbReference>
<feature type="compositionally biased region" description="Basic and acidic residues" evidence="1">
    <location>
        <begin position="976"/>
        <end position="988"/>
    </location>
</feature>
<dbReference type="EnsemblMetazoa" id="AFAF002116-RA">
    <property type="protein sequence ID" value="AFAF002116-PA"/>
    <property type="gene ID" value="AFAF002116"/>
</dbReference>
<feature type="compositionally biased region" description="Polar residues" evidence="1">
    <location>
        <begin position="437"/>
        <end position="460"/>
    </location>
</feature>
<proteinExistence type="predicted"/>
<feature type="compositionally biased region" description="Basic and acidic residues" evidence="1">
    <location>
        <begin position="498"/>
        <end position="511"/>
    </location>
</feature>
<keyword evidence="4" id="KW-1185">Reference proteome</keyword>
<evidence type="ECO:0000259" key="2">
    <source>
        <dbReference type="Pfam" id="PF16858"/>
    </source>
</evidence>
<dbReference type="EMBL" id="AXCN02000304">
    <property type="status" value="NOT_ANNOTATED_CDS"/>
    <property type="molecule type" value="Genomic_DNA"/>
</dbReference>
<feature type="compositionally biased region" description="Polar residues" evidence="1">
    <location>
        <begin position="735"/>
        <end position="752"/>
    </location>
</feature>
<feature type="compositionally biased region" description="Basic and acidic residues" evidence="1">
    <location>
        <begin position="754"/>
        <end position="770"/>
    </location>
</feature>
<reference evidence="4" key="1">
    <citation type="submission" date="2014-01" db="EMBL/GenBank/DDBJ databases">
        <title>The Genome Sequence of Anopheles farauti FAR1 (V2).</title>
        <authorList>
            <consortium name="The Broad Institute Genomics Platform"/>
            <person name="Neafsey D.E."/>
            <person name="Besansky N."/>
            <person name="Howell P."/>
            <person name="Walton C."/>
            <person name="Young S.K."/>
            <person name="Zeng Q."/>
            <person name="Gargeya S."/>
            <person name="Fitzgerald M."/>
            <person name="Haas B."/>
            <person name="Abouelleil A."/>
            <person name="Allen A.W."/>
            <person name="Alvarado L."/>
            <person name="Arachchi H.M."/>
            <person name="Berlin A.M."/>
            <person name="Chapman S.B."/>
            <person name="Gainer-Dewar J."/>
            <person name="Goldberg J."/>
            <person name="Griggs A."/>
            <person name="Gujja S."/>
            <person name="Hansen M."/>
            <person name="Howarth C."/>
            <person name="Imamovic A."/>
            <person name="Ireland A."/>
            <person name="Larimer J."/>
            <person name="McCowan C."/>
            <person name="Murphy C."/>
            <person name="Pearson M."/>
            <person name="Poon T.W."/>
            <person name="Priest M."/>
            <person name="Roberts A."/>
            <person name="Saif S."/>
            <person name="Shea T."/>
            <person name="Sisk P."/>
            <person name="Sykes S."/>
            <person name="Wortman J."/>
            <person name="Nusbaum C."/>
            <person name="Birren B."/>
        </authorList>
    </citation>
    <scope>NUCLEOTIDE SEQUENCE [LARGE SCALE GENOMIC DNA]</scope>
    <source>
        <strain evidence="4">FAR1</strain>
    </source>
</reference>
<protein>
    <recommendedName>
        <fullName evidence="2">Condensin-2 complex subunit H2 C-terminal domain-containing protein</fullName>
    </recommendedName>
</protein>
<dbReference type="InterPro" id="IPR031737">
    <property type="entry name" value="CNDH2_C"/>
</dbReference>
<feature type="region of interest" description="Disordered" evidence="1">
    <location>
        <begin position="1031"/>
        <end position="1070"/>
    </location>
</feature>
<dbReference type="Pfam" id="PF16858">
    <property type="entry name" value="CNDH2_C"/>
    <property type="match status" value="1"/>
</dbReference>
<dbReference type="VEuPathDB" id="VectorBase:AFAF002116"/>
<feature type="region of interest" description="Disordered" evidence="1">
    <location>
        <begin position="716"/>
        <end position="777"/>
    </location>
</feature>
<dbReference type="GO" id="GO:0005634">
    <property type="term" value="C:nucleus"/>
    <property type="evidence" value="ECO:0007669"/>
    <property type="project" value="TreeGrafter"/>
</dbReference>
<organism evidence="3 4">
    <name type="scientific">Anopheles farauti</name>
    <dbReference type="NCBI Taxonomy" id="69004"/>
    <lineage>
        <taxon>Eukaryota</taxon>
        <taxon>Metazoa</taxon>
        <taxon>Ecdysozoa</taxon>
        <taxon>Arthropoda</taxon>
        <taxon>Hexapoda</taxon>
        <taxon>Insecta</taxon>
        <taxon>Pterygota</taxon>
        <taxon>Neoptera</taxon>
        <taxon>Endopterygota</taxon>
        <taxon>Diptera</taxon>
        <taxon>Nematocera</taxon>
        <taxon>Culicoidea</taxon>
        <taxon>Culicidae</taxon>
        <taxon>Anophelinae</taxon>
        <taxon>Anopheles</taxon>
    </lineage>
</organism>
<feature type="compositionally biased region" description="Basic residues" evidence="1">
    <location>
        <begin position="953"/>
        <end position="962"/>
    </location>
</feature>